<proteinExistence type="predicted"/>
<reference evidence="1 2" key="1">
    <citation type="submission" date="2018-03" db="EMBL/GenBank/DDBJ databases">
        <title>Genomic Encyclopedia of Archaeal and Bacterial Type Strains, Phase II (KMG-II): from individual species to whole genera.</title>
        <authorList>
            <person name="Goeker M."/>
        </authorList>
    </citation>
    <scope>NUCLEOTIDE SEQUENCE [LARGE SCALE GENOMIC DNA]</scope>
    <source>
        <strain evidence="1 2">DSM 100214</strain>
    </source>
</reference>
<evidence type="ECO:0000313" key="2">
    <source>
        <dbReference type="Proteomes" id="UP000247973"/>
    </source>
</evidence>
<accession>A0A2V3PRA0</accession>
<dbReference type="Proteomes" id="UP000247973">
    <property type="component" value="Unassembled WGS sequence"/>
</dbReference>
<comment type="caution">
    <text evidence="1">The sequence shown here is derived from an EMBL/GenBank/DDBJ whole genome shotgun (WGS) entry which is preliminary data.</text>
</comment>
<organism evidence="1 2">
    <name type="scientific">Dysgonomonas alginatilytica</name>
    <dbReference type="NCBI Taxonomy" id="1605892"/>
    <lineage>
        <taxon>Bacteria</taxon>
        <taxon>Pseudomonadati</taxon>
        <taxon>Bacteroidota</taxon>
        <taxon>Bacteroidia</taxon>
        <taxon>Bacteroidales</taxon>
        <taxon>Dysgonomonadaceae</taxon>
        <taxon>Dysgonomonas</taxon>
    </lineage>
</organism>
<protein>
    <recommendedName>
        <fullName evidence="3">5-methylcytosine-specific restriction protein A</fullName>
    </recommendedName>
</protein>
<gene>
    <name evidence="1" type="ORF">CLV62_104186</name>
</gene>
<evidence type="ECO:0008006" key="3">
    <source>
        <dbReference type="Google" id="ProtNLM"/>
    </source>
</evidence>
<dbReference type="RefSeq" id="WP_110309879.1">
    <property type="nucleotide sequence ID" value="NZ_QICL01000004.1"/>
</dbReference>
<dbReference type="OrthoDB" id="67788at2"/>
<dbReference type="AlphaFoldDB" id="A0A2V3PRA0"/>
<dbReference type="EMBL" id="QICL01000004">
    <property type="protein sequence ID" value="PXV66924.1"/>
    <property type="molecule type" value="Genomic_DNA"/>
</dbReference>
<evidence type="ECO:0000313" key="1">
    <source>
        <dbReference type="EMBL" id="PXV66924.1"/>
    </source>
</evidence>
<keyword evidence="2" id="KW-1185">Reference proteome</keyword>
<name>A0A2V3PRA0_9BACT</name>
<sequence length="362" mass="42035">MKLPKWTEEELTLTLDLYLKIKRGEKKHSYSTFREMSEKLRSLNIHPGLNENPTFRNANGISRKLGNFSAIDPDYAGKGLYACSMLDKEIFMKFYKKPTELKRAVSDIEKKHLDQKKENRKQLPWKKEELILTLALYKVLTFGQMHGTNPKVIALSRVLNELPLYEKNIRSENFRSIASVSLRLSNFRSCDPKCNTKGLLSSGTGLFKEIFNEYCKKDKLLASAVADIEKKYNVNIQHLLSKDKPGNIQDKMKRNDEMDNNLYQLHKSKEVDTSFYRKVKEYHYGKSGTCSVCRIKLNNIYGKLGEDIMEYHCIKRFSTDKNASVEVCIGDYIQVCPACHKLLDKHYGLIEHEELKNIIRNQ</sequence>